<feature type="compositionally biased region" description="Low complexity" evidence="7">
    <location>
        <begin position="287"/>
        <end position="303"/>
    </location>
</feature>
<dbReference type="PANTHER" id="PTHR33453">
    <property type="match status" value="1"/>
</dbReference>
<feature type="region of interest" description="Disordered" evidence="7">
    <location>
        <begin position="190"/>
        <end position="211"/>
    </location>
</feature>
<feature type="signal peptide" evidence="8">
    <location>
        <begin position="1"/>
        <end position="19"/>
    </location>
</feature>
<name>A0AAV9X4F5_9PEZI</name>
<evidence type="ECO:0000313" key="10">
    <source>
        <dbReference type="Proteomes" id="UP001365542"/>
    </source>
</evidence>
<evidence type="ECO:0000256" key="5">
    <source>
        <dbReference type="ARBA" id="ARBA00022821"/>
    </source>
</evidence>
<evidence type="ECO:0000256" key="2">
    <source>
        <dbReference type="ARBA" id="ARBA00008544"/>
    </source>
</evidence>
<dbReference type="Pfam" id="PF00161">
    <property type="entry name" value="RIP"/>
    <property type="match status" value="1"/>
</dbReference>
<dbReference type="PANTHER" id="PTHR33453:SF9">
    <property type="entry name" value="ALBUMIN B-32"/>
    <property type="match status" value="1"/>
</dbReference>
<dbReference type="AlphaFoldDB" id="A0AAV9X4F5"/>
<dbReference type="Proteomes" id="UP001365542">
    <property type="component" value="Unassembled WGS sequence"/>
</dbReference>
<reference evidence="9 10" key="1">
    <citation type="submission" date="2019-10" db="EMBL/GenBank/DDBJ databases">
        <authorList>
            <person name="Palmer J.M."/>
        </authorList>
    </citation>
    <scope>NUCLEOTIDE SEQUENCE [LARGE SCALE GENOMIC DNA]</scope>
    <source>
        <strain evidence="9 10">TWF694</strain>
    </source>
</reference>
<dbReference type="EC" id="3.2.2.22" evidence="3"/>
<dbReference type="GO" id="GO:0017148">
    <property type="term" value="P:negative regulation of translation"/>
    <property type="evidence" value="ECO:0007669"/>
    <property type="project" value="InterPro"/>
</dbReference>
<dbReference type="InterPro" id="IPR036041">
    <property type="entry name" value="Ribosome-inact_prot_sf"/>
</dbReference>
<evidence type="ECO:0000256" key="3">
    <source>
        <dbReference type="ARBA" id="ARBA00012001"/>
    </source>
</evidence>
<evidence type="ECO:0000256" key="4">
    <source>
        <dbReference type="ARBA" id="ARBA00022801"/>
    </source>
</evidence>
<organism evidence="9 10">
    <name type="scientific">Orbilia ellipsospora</name>
    <dbReference type="NCBI Taxonomy" id="2528407"/>
    <lineage>
        <taxon>Eukaryota</taxon>
        <taxon>Fungi</taxon>
        <taxon>Dikarya</taxon>
        <taxon>Ascomycota</taxon>
        <taxon>Pezizomycotina</taxon>
        <taxon>Orbiliomycetes</taxon>
        <taxon>Orbiliales</taxon>
        <taxon>Orbiliaceae</taxon>
        <taxon>Orbilia</taxon>
    </lineage>
</organism>
<dbReference type="SUPFAM" id="SSF56371">
    <property type="entry name" value="Ribosome inactivating proteins (RIP)"/>
    <property type="match status" value="1"/>
</dbReference>
<protein>
    <recommendedName>
        <fullName evidence="3">rRNA N-glycosylase</fullName>
        <ecNumber evidence="3">3.2.2.22</ecNumber>
    </recommendedName>
    <alternativeName>
        <fullName evidence="6">rRNA N-glycosidase</fullName>
    </alternativeName>
</protein>
<feature type="region of interest" description="Disordered" evidence="7">
    <location>
        <begin position="287"/>
        <end position="311"/>
    </location>
</feature>
<keyword evidence="10" id="KW-1185">Reference proteome</keyword>
<keyword evidence="5" id="KW-0611">Plant defense</keyword>
<dbReference type="InterPro" id="IPR001574">
    <property type="entry name" value="Ribosome_inactivat_prot"/>
</dbReference>
<evidence type="ECO:0000256" key="8">
    <source>
        <dbReference type="SAM" id="SignalP"/>
    </source>
</evidence>
<feature type="chain" id="PRO_5043956619" description="rRNA N-glycosylase" evidence="8">
    <location>
        <begin position="20"/>
        <end position="311"/>
    </location>
</feature>
<evidence type="ECO:0000256" key="7">
    <source>
        <dbReference type="SAM" id="MobiDB-lite"/>
    </source>
</evidence>
<keyword evidence="4" id="KW-0378">Hydrolase</keyword>
<dbReference type="EMBL" id="JAVHJO010000010">
    <property type="protein sequence ID" value="KAK6535614.1"/>
    <property type="molecule type" value="Genomic_DNA"/>
</dbReference>
<keyword evidence="8" id="KW-0732">Signal</keyword>
<dbReference type="Gene3D" id="3.40.420.10">
    <property type="entry name" value="Ricin (A subunit), domain 1"/>
    <property type="match status" value="1"/>
</dbReference>
<dbReference type="GO" id="GO:0030598">
    <property type="term" value="F:rRNA N-glycosylase activity"/>
    <property type="evidence" value="ECO:0007669"/>
    <property type="project" value="UniProtKB-EC"/>
</dbReference>
<feature type="compositionally biased region" description="Polar residues" evidence="7">
    <location>
        <begin position="198"/>
        <end position="211"/>
    </location>
</feature>
<accession>A0AAV9X4F5</accession>
<evidence type="ECO:0000256" key="6">
    <source>
        <dbReference type="ARBA" id="ARBA00030788"/>
    </source>
</evidence>
<comment type="caution">
    <text evidence="9">The sequence shown here is derived from an EMBL/GenBank/DDBJ whole genome shotgun (WGS) entry which is preliminary data.</text>
</comment>
<comment type="catalytic activity">
    <reaction evidence="1">
        <text>Endohydrolysis of the N-glycosidic bond at one specific adenosine on the 28S rRNA.</text>
        <dbReference type="EC" id="3.2.2.22"/>
    </reaction>
</comment>
<comment type="similarity">
    <text evidence="2">Belongs to the ribosome-inactivating protein family. Type 1 RIP subfamily.</text>
</comment>
<dbReference type="InterPro" id="IPR016138">
    <property type="entry name" value="Ribosome_inactivat_prot_sub1"/>
</dbReference>
<proteinExistence type="inferred from homology"/>
<gene>
    <name evidence="9" type="ORF">TWF694_002069</name>
</gene>
<sequence length="311" mass="34392">MFIKYFAACVGVTVSLVHALPTNEPSTSKGPAAKPFSFRFDVNDATTSAQYHEWIAGFRTAAQSTEKPGFLPVLKEKPDLFDVVLATKDQGEDFVLNLKIRKDNLYLIGHQHNEVWMETKGSKHILNSQPLLFAGDYVGTDGLHAYSKLDTDDVLNPRELTKCGRKALSQAIQYLASDARANIELKNVNAKREKLNKQNKTTKPSKQNKQQVYQPVTIDAIRARAYLTLTQMLPESIRLNKLSKFIETNWEKGLAPTHDLIELENKWSSRSANGPSDDIAIALATTGGTTASTSGTQKTLNGGKTKGKKNN</sequence>
<dbReference type="GO" id="GO:0006952">
    <property type="term" value="P:defense response"/>
    <property type="evidence" value="ECO:0007669"/>
    <property type="project" value="UniProtKB-KW"/>
</dbReference>
<evidence type="ECO:0000256" key="1">
    <source>
        <dbReference type="ARBA" id="ARBA00000237"/>
    </source>
</evidence>
<evidence type="ECO:0000313" key="9">
    <source>
        <dbReference type="EMBL" id="KAK6535614.1"/>
    </source>
</evidence>